<dbReference type="OrthoDB" id="9766870at2"/>
<dbReference type="Gene3D" id="1.10.3720.10">
    <property type="entry name" value="MetI-like"/>
    <property type="match status" value="1"/>
</dbReference>
<dbReference type="CDD" id="cd06261">
    <property type="entry name" value="TM_PBP2"/>
    <property type="match status" value="1"/>
</dbReference>
<feature type="transmembrane region" description="Helical" evidence="9">
    <location>
        <begin position="136"/>
        <end position="160"/>
    </location>
</feature>
<dbReference type="GO" id="GO:0015031">
    <property type="term" value="P:protein transport"/>
    <property type="evidence" value="ECO:0007669"/>
    <property type="project" value="UniProtKB-KW"/>
</dbReference>
<evidence type="ECO:0000313" key="12">
    <source>
        <dbReference type="Proteomes" id="UP000285295"/>
    </source>
</evidence>
<reference evidence="11 12" key="1">
    <citation type="submission" date="2019-01" db="EMBL/GenBank/DDBJ databases">
        <title>Sinorhodobacter populi sp. nov. isolated from the symptomatic bark tissue of Populus euramericana canker.</title>
        <authorList>
            <person name="Xu G."/>
        </authorList>
    </citation>
    <scope>NUCLEOTIDE SEQUENCE [LARGE SCALE GENOMIC DNA]</scope>
    <source>
        <strain evidence="11 12">D19-10-3-21</strain>
    </source>
</reference>
<keyword evidence="6" id="KW-0653">Protein transport</keyword>
<gene>
    <name evidence="11" type="ORF">D2T31_15805</name>
</gene>
<feature type="transmembrane region" description="Helical" evidence="9">
    <location>
        <begin position="253"/>
        <end position="275"/>
    </location>
</feature>
<evidence type="ECO:0000313" key="11">
    <source>
        <dbReference type="EMBL" id="RWR27698.1"/>
    </source>
</evidence>
<dbReference type="AlphaFoldDB" id="A0A443K4J1"/>
<dbReference type="InterPro" id="IPR035906">
    <property type="entry name" value="MetI-like_sf"/>
</dbReference>
<name>A0A443K4J1_9RHOB</name>
<dbReference type="RefSeq" id="WP_128238097.1">
    <property type="nucleotide sequence ID" value="NZ_SAUX01000019.1"/>
</dbReference>
<dbReference type="PANTHER" id="PTHR43386:SF1">
    <property type="entry name" value="D,D-DIPEPTIDE TRANSPORT SYSTEM PERMEASE PROTEIN DDPC-RELATED"/>
    <property type="match status" value="1"/>
</dbReference>
<organism evidence="11 12">
    <name type="scientific">Paenirhodobacter populi</name>
    <dbReference type="NCBI Taxonomy" id="2306993"/>
    <lineage>
        <taxon>Bacteria</taxon>
        <taxon>Pseudomonadati</taxon>
        <taxon>Pseudomonadota</taxon>
        <taxon>Alphaproteobacteria</taxon>
        <taxon>Rhodobacterales</taxon>
        <taxon>Rhodobacter group</taxon>
        <taxon>Paenirhodobacter</taxon>
    </lineage>
</organism>
<feature type="domain" description="ABC transmembrane type-1" evidence="10">
    <location>
        <begin position="88"/>
        <end position="276"/>
    </location>
</feature>
<comment type="similarity">
    <text evidence="9">Belongs to the binding-protein-dependent transport system permease family.</text>
</comment>
<dbReference type="GO" id="GO:0015833">
    <property type="term" value="P:peptide transport"/>
    <property type="evidence" value="ECO:0007669"/>
    <property type="project" value="UniProtKB-KW"/>
</dbReference>
<dbReference type="InterPro" id="IPR050366">
    <property type="entry name" value="BP-dependent_transpt_permease"/>
</dbReference>
<dbReference type="GO" id="GO:0005886">
    <property type="term" value="C:plasma membrane"/>
    <property type="evidence" value="ECO:0007669"/>
    <property type="project" value="UniProtKB-SubCell"/>
</dbReference>
<comment type="caution">
    <text evidence="11">The sequence shown here is derived from an EMBL/GenBank/DDBJ whole genome shotgun (WGS) entry which is preliminary data.</text>
</comment>
<keyword evidence="7 9" id="KW-1133">Transmembrane helix</keyword>
<feature type="transmembrane region" description="Helical" evidence="9">
    <location>
        <begin position="92"/>
        <end position="115"/>
    </location>
</feature>
<dbReference type="InterPro" id="IPR000515">
    <property type="entry name" value="MetI-like"/>
</dbReference>
<evidence type="ECO:0000256" key="7">
    <source>
        <dbReference type="ARBA" id="ARBA00022989"/>
    </source>
</evidence>
<comment type="subcellular location">
    <subcellularLocation>
        <location evidence="1 9">Cell membrane</location>
        <topology evidence="1 9">Multi-pass membrane protein</topology>
    </subcellularLocation>
</comment>
<reference evidence="11 12" key="2">
    <citation type="submission" date="2019-01" db="EMBL/GenBank/DDBJ databases">
        <authorList>
            <person name="Li Y."/>
        </authorList>
    </citation>
    <scope>NUCLEOTIDE SEQUENCE [LARGE SCALE GENOMIC DNA]</scope>
    <source>
        <strain evidence="11 12">D19-10-3-21</strain>
    </source>
</reference>
<evidence type="ECO:0000256" key="8">
    <source>
        <dbReference type="ARBA" id="ARBA00023136"/>
    </source>
</evidence>
<dbReference type="Pfam" id="PF00528">
    <property type="entry name" value="BPD_transp_1"/>
    <property type="match status" value="1"/>
</dbReference>
<dbReference type="Proteomes" id="UP000285295">
    <property type="component" value="Unassembled WGS sequence"/>
</dbReference>
<sequence length="288" mass="30431">MAYSPTSPALSIRPGIGLRDLGRSRPLIFGLALLSVALFCAVFAPHFYPGDPRDMVARANIWPGSDPSVPLGTDMMGRNMAAALVHSARSSLIVGFSATALAILTGIAFGVIAGYSGGGLDDVLMRICELFQIMPSLLFTIILVVIIGPSVWSISFAIGITSWPQVARLVRAEAMRVSQLDFVNAAVTQGMGHGRIILRHVLPNSLAPVMVTASILIAQAILSDASLAFLGLGDPSAMSWGTMVGTGRPLLRTAWYMTALPGGAIFLTVMAFMLIGNGLNDILNPRLR</sequence>
<evidence type="ECO:0000256" key="5">
    <source>
        <dbReference type="ARBA" id="ARBA00022856"/>
    </source>
</evidence>
<evidence type="ECO:0000256" key="4">
    <source>
        <dbReference type="ARBA" id="ARBA00022692"/>
    </source>
</evidence>
<keyword evidence="4 9" id="KW-0812">Transmembrane</keyword>
<accession>A0A443K4J1</accession>
<dbReference type="PROSITE" id="PS50928">
    <property type="entry name" value="ABC_TM1"/>
    <property type="match status" value="1"/>
</dbReference>
<evidence type="ECO:0000256" key="6">
    <source>
        <dbReference type="ARBA" id="ARBA00022927"/>
    </source>
</evidence>
<protein>
    <submittedName>
        <fullName evidence="11">ABC transporter permease</fullName>
    </submittedName>
</protein>
<dbReference type="SUPFAM" id="SSF161098">
    <property type="entry name" value="MetI-like"/>
    <property type="match status" value="1"/>
</dbReference>
<dbReference type="EMBL" id="SAUX01000019">
    <property type="protein sequence ID" value="RWR27698.1"/>
    <property type="molecule type" value="Genomic_DNA"/>
</dbReference>
<evidence type="ECO:0000256" key="3">
    <source>
        <dbReference type="ARBA" id="ARBA00022475"/>
    </source>
</evidence>
<keyword evidence="2 9" id="KW-0813">Transport</keyword>
<evidence type="ECO:0000256" key="1">
    <source>
        <dbReference type="ARBA" id="ARBA00004651"/>
    </source>
</evidence>
<keyword evidence="5" id="KW-0571">Peptide transport</keyword>
<keyword evidence="3" id="KW-1003">Cell membrane</keyword>
<evidence type="ECO:0000259" key="10">
    <source>
        <dbReference type="PROSITE" id="PS50928"/>
    </source>
</evidence>
<dbReference type="PANTHER" id="PTHR43386">
    <property type="entry name" value="OLIGOPEPTIDE TRANSPORT SYSTEM PERMEASE PROTEIN APPC"/>
    <property type="match status" value="1"/>
</dbReference>
<dbReference type="GO" id="GO:0055085">
    <property type="term" value="P:transmembrane transport"/>
    <property type="evidence" value="ECO:0007669"/>
    <property type="project" value="InterPro"/>
</dbReference>
<feature type="transmembrane region" description="Helical" evidence="9">
    <location>
        <begin position="27"/>
        <end position="48"/>
    </location>
</feature>
<evidence type="ECO:0000256" key="2">
    <source>
        <dbReference type="ARBA" id="ARBA00022448"/>
    </source>
</evidence>
<evidence type="ECO:0000256" key="9">
    <source>
        <dbReference type="RuleBase" id="RU363032"/>
    </source>
</evidence>
<proteinExistence type="inferred from homology"/>
<keyword evidence="8 9" id="KW-0472">Membrane</keyword>
<feature type="transmembrane region" description="Helical" evidence="9">
    <location>
        <begin position="209"/>
        <end position="232"/>
    </location>
</feature>